<dbReference type="Pfam" id="PF10613">
    <property type="entry name" value="Lig_chan-Glu_bd"/>
    <property type="match status" value="1"/>
</dbReference>
<evidence type="ECO:0000259" key="11">
    <source>
        <dbReference type="SMART" id="SM00062"/>
    </source>
</evidence>
<accession>V3ZLM8</accession>
<feature type="domain" description="Solute-binding protein family 3/N-terminal" evidence="11">
    <location>
        <begin position="3"/>
        <end position="225"/>
    </location>
</feature>
<evidence type="ECO:0000256" key="5">
    <source>
        <dbReference type="ARBA" id="ARBA00023065"/>
    </source>
</evidence>
<dbReference type="SMART" id="SM00079">
    <property type="entry name" value="PBPe"/>
    <property type="match status" value="1"/>
</dbReference>
<protein>
    <recommendedName>
        <fullName evidence="16">Ionotropic glutamate receptor L-glutamate and glycine-binding domain-containing protein</fullName>
    </recommendedName>
</protein>
<proteinExistence type="predicted"/>
<organism evidence="14 15">
    <name type="scientific">Lottia gigantea</name>
    <name type="common">Giant owl limpet</name>
    <dbReference type="NCBI Taxonomy" id="225164"/>
    <lineage>
        <taxon>Eukaryota</taxon>
        <taxon>Metazoa</taxon>
        <taxon>Spiralia</taxon>
        <taxon>Lophotrochozoa</taxon>
        <taxon>Mollusca</taxon>
        <taxon>Gastropoda</taxon>
        <taxon>Patellogastropoda</taxon>
        <taxon>Lottioidea</taxon>
        <taxon>Lottiidae</taxon>
        <taxon>Lottia</taxon>
    </lineage>
</organism>
<evidence type="ECO:0008006" key="16">
    <source>
        <dbReference type="Google" id="ProtNLM"/>
    </source>
</evidence>
<dbReference type="Gene3D" id="3.40.190.10">
    <property type="entry name" value="Periplasmic binding protein-like II"/>
    <property type="match status" value="2"/>
</dbReference>
<dbReference type="InterPro" id="IPR001638">
    <property type="entry name" value="Solute-binding_3/MltF_N"/>
</dbReference>
<dbReference type="SUPFAM" id="SSF53850">
    <property type="entry name" value="Periplasmic binding protein-like II"/>
    <property type="match status" value="1"/>
</dbReference>
<evidence type="ECO:0000259" key="12">
    <source>
        <dbReference type="SMART" id="SM00079"/>
    </source>
</evidence>
<dbReference type="HOGENOM" id="CLU_069973_0_0_1"/>
<dbReference type="RefSeq" id="XP_009064070.1">
    <property type="nucleotide sequence ID" value="XM_009065822.1"/>
</dbReference>
<keyword evidence="8" id="KW-0325">Glycoprotein</keyword>
<evidence type="ECO:0000313" key="14">
    <source>
        <dbReference type="EMBL" id="ESO85202.1"/>
    </source>
</evidence>
<evidence type="ECO:0000256" key="7">
    <source>
        <dbReference type="ARBA" id="ARBA00023170"/>
    </source>
</evidence>
<dbReference type="OrthoDB" id="5984008at2759"/>
<keyword evidence="4" id="KW-1133">Transmembrane helix</keyword>
<sequence length="227" mass="25381">RFDGFMIDVINDISGLVGFDYRIRPTPDGRYGHKLPDSTWTGMIGDVIRGGADVAVGPLQITLEREKVVDFSKPVITSGTQLLVKRPELPYSDIKDLMNQDEVYVGVVRDTFQEKSVERMQSLSGFGLWDYVKRKNSFLDSYEEGITQVKNSDGKYALVVDQTDGAFITGKHCDVALFGELFNSINLAFACRKGSGICDKLSQGILSMRETGRIKLIYDKWFHSGVC</sequence>
<evidence type="ECO:0000256" key="8">
    <source>
        <dbReference type="ARBA" id="ARBA00023180"/>
    </source>
</evidence>
<evidence type="ECO:0000256" key="6">
    <source>
        <dbReference type="ARBA" id="ARBA00023136"/>
    </source>
</evidence>
<dbReference type="FunFam" id="3.40.190.10:FF:000024">
    <property type="entry name" value="Glutamate receptor, ionotropic, delta 1"/>
    <property type="match status" value="1"/>
</dbReference>
<reference evidence="14 15" key="1">
    <citation type="journal article" date="2013" name="Nature">
        <title>Insights into bilaterian evolution from three spiralian genomes.</title>
        <authorList>
            <person name="Simakov O."/>
            <person name="Marletaz F."/>
            <person name="Cho S.J."/>
            <person name="Edsinger-Gonzales E."/>
            <person name="Havlak P."/>
            <person name="Hellsten U."/>
            <person name="Kuo D.H."/>
            <person name="Larsson T."/>
            <person name="Lv J."/>
            <person name="Arendt D."/>
            <person name="Savage R."/>
            <person name="Osoegawa K."/>
            <person name="de Jong P."/>
            <person name="Grimwood J."/>
            <person name="Chapman J.A."/>
            <person name="Shapiro H."/>
            <person name="Aerts A."/>
            <person name="Otillar R.P."/>
            <person name="Terry A.Y."/>
            <person name="Boore J.L."/>
            <person name="Grigoriev I.V."/>
            <person name="Lindberg D.R."/>
            <person name="Seaver E.C."/>
            <person name="Weisblat D.A."/>
            <person name="Putnam N.H."/>
            <person name="Rokhsar D.S."/>
        </authorList>
    </citation>
    <scope>NUCLEOTIDE SEQUENCE [LARGE SCALE GENOMIC DNA]</scope>
</reference>
<keyword evidence="7" id="KW-0675">Receptor</keyword>
<dbReference type="InterPro" id="IPR015683">
    <property type="entry name" value="Ionotropic_Glu_rcpt"/>
</dbReference>
<comment type="subcellular location">
    <subcellularLocation>
        <location evidence="1">Membrane</location>
        <topology evidence="1">Multi-pass membrane protein</topology>
    </subcellularLocation>
</comment>
<dbReference type="InterPro" id="IPR001320">
    <property type="entry name" value="Iontro_rcpt_C"/>
</dbReference>
<keyword evidence="6" id="KW-0472">Membrane</keyword>
<evidence type="ECO:0000259" key="13">
    <source>
        <dbReference type="SMART" id="SM00918"/>
    </source>
</evidence>
<dbReference type="SMART" id="SM00918">
    <property type="entry name" value="Lig_chan-Glu_bd"/>
    <property type="match status" value="1"/>
</dbReference>
<dbReference type="AlphaFoldDB" id="V3ZLM8"/>
<dbReference type="CTD" id="20252644"/>
<keyword evidence="9" id="KW-1071">Ligand-gated ion channel</keyword>
<keyword evidence="3" id="KW-0812">Transmembrane</keyword>
<evidence type="ECO:0000256" key="4">
    <source>
        <dbReference type="ARBA" id="ARBA00022989"/>
    </source>
</evidence>
<feature type="non-terminal residue" evidence="14">
    <location>
        <position position="227"/>
    </location>
</feature>
<evidence type="ECO:0000256" key="1">
    <source>
        <dbReference type="ARBA" id="ARBA00004141"/>
    </source>
</evidence>
<feature type="domain" description="Ionotropic glutamate receptor C-terminal" evidence="12">
    <location>
        <begin position="1"/>
        <end position="224"/>
    </location>
</feature>
<keyword evidence="15" id="KW-1185">Reference proteome</keyword>
<keyword evidence="5" id="KW-0406">Ion transport</keyword>
<feature type="non-terminal residue" evidence="14">
    <location>
        <position position="1"/>
    </location>
</feature>
<name>V3ZLM8_LOTGI</name>
<dbReference type="InterPro" id="IPR019594">
    <property type="entry name" value="Glu/Gly-bd"/>
</dbReference>
<evidence type="ECO:0000256" key="3">
    <source>
        <dbReference type="ARBA" id="ARBA00022692"/>
    </source>
</evidence>
<evidence type="ECO:0000313" key="15">
    <source>
        <dbReference type="Proteomes" id="UP000030746"/>
    </source>
</evidence>
<dbReference type="PANTHER" id="PTHR18966">
    <property type="entry name" value="IONOTROPIC GLUTAMATE RECEPTOR"/>
    <property type="match status" value="1"/>
</dbReference>
<dbReference type="GO" id="GO:0016020">
    <property type="term" value="C:membrane"/>
    <property type="evidence" value="ECO:0007669"/>
    <property type="project" value="UniProtKB-SubCell"/>
</dbReference>
<keyword evidence="10" id="KW-0407">Ion channel</keyword>
<dbReference type="GO" id="GO:0015276">
    <property type="term" value="F:ligand-gated monoatomic ion channel activity"/>
    <property type="evidence" value="ECO:0007669"/>
    <property type="project" value="InterPro"/>
</dbReference>
<dbReference type="SMART" id="SM00062">
    <property type="entry name" value="PBPb"/>
    <property type="match status" value="1"/>
</dbReference>
<dbReference type="Proteomes" id="UP000030746">
    <property type="component" value="Unassembled WGS sequence"/>
</dbReference>
<gene>
    <name evidence="14" type="ORF">LOTGIDRAFT_85129</name>
</gene>
<keyword evidence="2" id="KW-0813">Transport</keyword>
<dbReference type="KEGG" id="lgi:LOTGIDRAFT_85129"/>
<evidence type="ECO:0000256" key="2">
    <source>
        <dbReference type="ARBA" id="ARBA00022448"/>
    </source>
</evidence>
<evidence type="ECO:0000256" key="9">
    <source>
        <dbReference type="ARBA" id="ARBA00023286"/>
    </source>
</evidence>
<dbReference type="EMBL" id="KB203301">
    <property type="protein sequence ID" value="ESO85202.1"/>
    <property type="molecule type" value="Genomic_DNA"/>
</dbReference>
<evidence type="ECO:0000256" key="10">
    <source>
        <dbReference type="ARBA" id="ARBA00023303"/>
    </source>
</evidence>
<dbReference type="GeneID" id="20252644"/>
<feature type="domain" description="Ionotropic glutamate receptor L-glutamate and glycine-binding" evidence="13">
    <location>
        <begin position="1"/>
        <end position="49"/>
    </location>
</feature>